<feature type="transmembrane region" description="Helical" evidence="1">
    <location>
        <begin position="215"/>
        <end position="236"/>
    </location>
</feature>
<keyword evidence="1" id="KW-0472">Membrane</keyword>
<sequence length="259" mass="28655">MLVPAIVIAVSAWWLLTGLALLLVHQSQKVAHRGFITHSLFTLVAWLCLPLNASTTTPIAVAAGFLIGLVIWGWLELSYLLGYVNGPNHSVCKAGASTWSRFKGALATTIYHEAAVIASVALLAAVSASQPNPTAFYTVAVLCLMRWSAKLNLFFGVRVFNDRWLPNHLHYLTSYLRVGKSSWLLPASAMLGFFVTMQIYSLAGASEVVSYQLSLYLVASLMLLASIEHVFLMFPVNESTLWRWAKQDTNEIRVVRQQK</sequence>
<keyword evidence="3" id="KW-1185">Reference proteome</keyword>
<reference evidence="2 3" key="1">
    <citation type="submission" date="2019-02" db="EMBL/GenBank/DDBJ databases">
        <title>Halieaceae_genomes.</title>
        <authorList>
            <person name="Li S.-H."/>
        </authorList>
    </citation>
    <scope>NUCLEOTIDE SEQUENCE [LARGE SCALE GENOMIC DNA]</scope>
    <source>
        <strain evidence="2 3">JH123</strain>
    </source>
</reference>
<feature type="transmembrane region" description="Helical" evidence="1">
    <location>
        <begin position="105"/>
        <end position="128"/>
    </location>
</feature>
<name>A0ABY6Q5D7_9GAMM</name>
<evidence type="ECO:0000256" key="1">
    <source>
        <dbReference type="SAM" id="Phobius"/>
    </source>
</evidence>
<keyword evidence="1" id="KW-0812">Transmembrane</keyword>
<feature type="transmembrane region" description="Helical" evidence="1">
    <location>
        <begin position="59"/>
        <end position="84"/>
    </location>
</feature>
<feature type="transmembrane region" description="Helical" evidence="1">
    <location>
        <begin position="6"/>
        <end position="23"/>
    </location>
</feature>
<evidence type="ECO:0000313" key="3">
    <source>
        <dbReference type="Proteomes" id="UP001317963"/>
    </source>
</evidence>
<keyword evidence="1" id="KW-1133">Transmembrane helix</keyword>
<protein>
    <submittedName>
        <fullName evidence="2">DUF3623 family protein</fullName>
    </submittedName>
</protein>
<dbReference type="InterPro" id="IPR017496">
    <property type="entry name" value="Photo_alph_chp2"/>
</dbReference>
<dbReference type="Proteomes" id="UP001317963">
    <property type="component" value="Chromosome"/>
</dbReference>
<gene>
    <name evidence="2" type="ORF">E0F26_06785</name>
</gene>
<feature type="transmembrane region" description="Helical" evidence="1">
    <location>
        <begin position="134"/>
        <end position="160"/>
    </location>
</feature>
<dbReference type="NCBIfam" id="TIGR03055">
    <property type="entry name" value="photo_alph_chp2"/>
    <property type="match status" value="1"/>
</dbReference>
<proteinExistence type="predicted"/>
<organism evidence="2 3">
    <name type="scientific">Candidatus Paraluminiphilus aquimaris</name>
    <dbReference type="NCBI Taxonomy" id="2518994"/>
    <lineage>
        <taxon>Bacteria</taxon>
        <taxon>Pseudomonadati</taxon>
        <taxon>Pseudomonadota</taxon>
        <taxon>Gammaproteobacteria</taxon>
        <taxon>Cellvibrionales</taxon>
        <taxon>Halieaceae</taxon>
        <taxon>Candidatus Paraluminiphilus</taxon>
    </lineage>
</organism>
<dbReference type="RefSeq" id="WP_279240908.1">
    <property type="nucleotide sequence ID" value="NZ_CP036501.1"/>
</dbReference>
<feature type="transmembrane region" description="Helical" evidence="1">
    <location>
        <begin position="181"/>
        <end position="203"/>
    </location>
</feature>
<feature type="transmembrane region" description="Helical" evidence="1">
    <location>
        <begin position="35"/>
        <end position="53"/>
    </location>
</feature>
<accession>A0ABY6Q5D7</accession>
<dbReference type="EMBL" id="CP036501">
    <property type="protein sequence ID" value="UZP74462.1"/>
    <property type="molecule type" value="Genomic_DNA"/>
</dbReference>
<dbReference type="Pfam" id="PF12291">
    <property type="entry name" value="DUF3623"/>
    <property type="match status" value="1"/>
</dbReference>
<evidence type="ECO:0000313" key="2">
    <source>
        <dbReference type="EMBL" id="UZP74462.1"/>
    </source>
</evidence>